<dbReference type="Proteomes" id="UP000799423">
    <property type="component" value="Unassembled WGS sequence"/>
</dbReference>
<feature type="compositionally biased region" description="Basic and acidic residues" evidence="1">
    <location>
        <begin position="1"/>
        <end position="11"/>
    </location>
</feature>
<evidence type="ECO:0000256" key="1">
    <source>
        <dbReference type="SAM" id="MobiDB-lite"/>
    </source>
</evidence>
<accession>A0A6A7BKF6</accession>
<evidence type="ECO:0000313" key="2">
    <source>
        <dbReference type="EMBL" id="KAF2855257.1"/>
    </source>
</evidence>
<feature type="compositionally biased region" description="Basic and acidic residues" evidence="1">
    <location>
        <begin position="56"/>
        <end position="68"/>
    </location>
</feature>
<keyword evidence="3" id="KW-1185">Reference proteome</keyword>
<proteinExistence type="predicted"/>
<gene>
    <name evidence="2" type="ORF">T440DRAFT_539450</name>
</gene>
<evidence type="ECO:0000313" key="3">
    <source>
        <dbReference type="Proteomes" id="UP000799423"/>
    </source>
</evidence>
<protein>
    <submittedName>
        <fullName evidence="2">Uncharacterized protein</fullName>
    </submittedName>
</protein>
<feature type="region of interest" description="Disordered" evidence="1">
    <location>
        <begin position="45"/>
        <end position="96"/>
    </location>
</feature>
<reference evidence="2" key="1">
    <citation type="submission" date="2020-01" db="EMBL/GenBank/DDBJ databases">
        <authorList>
            <consortium name="DOE Joint Genome Institute"/>
            <person name="Haridas S."/>
            <person name="Albert R."/>
            <person name="Binder M."/>
            <person name="Bloem J."/>
            <person name="Labutti K."/>
            <person name="Salamov A."/>
            <person name="Andreopoulos B."/>
            <person name="Baker S.E."/>
            <person name="Barry K."/>
            <person name="Bills G."/>
            <person name="Bluhm B.H."/>
            <person name="Cannon C."/>
            <person name="Castanera R."/>
            <person name="Culley D.E."/>
            <person name="Daum C."/>
            <person name="Ezra D."/>
            <person name="Gonzalez J.B."/>
            <person name="Henrissat B."/>
            <person name="Kuo A."/>
            <person name="Liang C."/>
            <person name="Lipzen A."/>
            <person name="Lutzoni F."/>
            <person name="Magnuson J."/>
            <person name="Mondo S."/>
            <person name="Nolan M."/>
            <person name="Ohm R."/>
            <person name="Pangilinan J."/>
            <person name="Park H.-J."/>
            <person name="Ramirez L."/>
            <person name="Alfaro M."/>
            <person name="Sun H."/>
            <person name="Tritt A."/>
            <person name="Yoshinaga Y."/>
            <person name="Zwiers L.-H."/>
            <person name="Turgeon B.G."/>
            <person name="Goodwin S.B."/>
            <person name="Spatafora J.W."/>
            <person name="Crous P.W."/>
            <person name="Grigoriev I.V."/>
        </authorList>
    </citation>
    <scope>NUCLEOTIDE SEQUENCE</scope>
    <source>
        <strain evidence="2">IPT5</strain>
    </source>
</reference>
<dbReference type="AlphaFoldDB" id="A0A6A7BKF6"/>
<sequence length="280" mass="29695">MLEPAVHGREADECESGGSESKGERAEAAEGEGAAAIGCRSLGLSRARSGSHQLGRAREWKRASRTARDPGPAPAPGHAAQWRGRRPTPNSSALQCSPVLQRATAAVLSSLRPLPSCVQAGRRQGTEGGSTSLHIPHPMLPSHPQCHPPPPQLTEQTPMAERTHTWPSGCLAAPEVAAVSSSPELASLFFGMAHVKGPLAQQDKTAGHPQPRHIPRCDSIAPGAACAMPSTSAHEAVCAAHHLWQWARSSSTHPGHMSYRYRRVGLPLNWLALPSSIQLH</sequence>
<organism evidence="2 3">
    <name type="scientific">Plenodomus tracheiphilus IPT5</name>
    <dbReference type="NCBI Taxonomy" id="1408161"/>
    <lineage>
        <taxon>Eukaryota</taxon>
        <taxon>Fungi</taxon>
        <taxon>Dikarya</taxon>
        <taxon>Ascomycota</taxon>
        <taxon>Pezizomycotina</taxon>
        <taxon>Dothideomycetes</taxon>
        <taxon>Pleosporomycetidae</taxon>
        <taxon>Pleosporales</taxon>
        <taxon>Pleosporineae</taxon>
        <taxon>Leptosphaeriaceae</taxon>
        <taxon>Plenodomus</taxon>
    </lineage>
</organism>
<feature type="region of interest" description="Disordered" evidence="1">
    <location>
        <begin position="1"/>
        <end position="33"/>
    </location>
</feature>
<name>A0A6A7BKF6_9PLEO</name>
<dbReference type="EMBL" id="MU006291">
    <property type="protein sequence ID" value="KAF2855257.1"/>
    <property type="molecule type" value="Genomic_DNA"/>
</dbReference>